<organism evidence="2">
    <name type="scientific">Zea mays</name>
    <name type="common">Maize</name>
    <dbReference type="NCBI Taxonomy" id="4577"/>
    <lineage>
        <taxon>Eukaryota</taxon>
        <taxon>Viridiplantae</taxon>
        <taxon>Streptophyta</taxon>
        <taxon>Embryophyta</taxon>
        <taxon>Tracheophyta</taxon>
        <taxon>Spermatophyta</taxon>
        <taxon>Magnoliopsida</taxon>
        <taxon>Liliopsida</taxon>
        <taxon>Poales</taxon>
        <taxon>Poaceae</taxon>
        <taxon>PACMAD clade</taxon>
        <taxon>Panicoideae</taxon>
        <taxon>Andropogonodae</taxon>
        <taxon>Andropogoneae</taxon>
        <taxon>Tripsacinae</taxon>
        <taxon>Zea</taxon>
    </lineage>
</organism>
<dbReference type="ExpressionAtlas" id="A0A1D6KF46">
    <property type="expression patterns" value="baseline and differential"/>
</dbReference>
<accession>A0A317Y1A9</accession>
<dbReference type="FunCoup" id="A0A1D6KF46">
    <property type="interactions" value="472"/>
</dbReference>
<accession>A0A1D6KF46</accession>
<evidence type="ECO:0000256" key="1">
    <source>
        <dbReference type="SAM" id="MobiDB-lite"/>
    </source>
</evidence>
<sequence length="217" mass="23798">MALRRALLRSAETSFERKSEPGVNGEEPVGEVERVVVLDVAEDIRLSLAHGVRLVASSKRAAHQLFIYVLDNRIALPWKQKGGGGECCDDGSDTRWWPPWLRPLLSVCFFVQCRVHTDAHKSECNMYCLDCMGDALCALCLAARHRDHHSIQAAIEYIHSLSRAQPARSLNCAGLCPASRSLSTQAATTSSTPQLKAHPTSSSQAATTLSKTEDEKN</sequence>
<evidence type="ECO:0000313" key="2">
    <source>
        <dbReference type="EMBL" id="ONM01755.1"/>
    </source>
</evidence>
<dbReference type="PANTHER" id="PTHR31065">
    <property type="entry name" value="PLATZ TRANSCRIPTION FACTOR FAMILY PROTEIN"/>
    <property type="match status" value="1"/>
</dbReference>
<reference evidence="2" key="1">
    <citation type="submission" date="2015-12" db="EMBL/GenBank/DDBJ databases">
        <title>Update maize B73 reference genome by single molecule sequencing technologies.</title>
        <authorList>
            <consortium name="Maize Genome Sequencing Project"/>
            <person name="Ware D."/>
        </authorList>
    </citation>
    <scope>NUCLEOTIDE SEQUENCE [LARGE SCALE GENOMIC DNA]</scope>
    <source>
        <tissue evidence="2">Seedling</tissue>
    </source>
</reference>
<dbReference type="InParanoid" id="A0A1D6KF46"/>
<dbReference type="EMBL" id="CM007647">
    <property type="protein sequence ID" value="ONM01755.1"/>
    <property type="molecule type" value="Genomic_DNA"/>
</dbReference>
<protein>
    <recommendedName>
        <fullName evidence="3">B box-type domain-containing protein</fullName>
    </recommendedName>
</protein>
<dbReference type="PANTHER" id="PTHR31065:SF48">
    <property type="entry name" value="PLATZ TRANSCRIPTION FACTOR FAMILY PROTEIN"/>
    <property type="match status" value="1"/>
</dbReference>
<evidence type="ECO:0008006" key="3">
    <source>
        <dbReference type="Google" id="ProtNLM"/>
    </source>
</evidence>
<feature type="region of interest" description="Disordered" evidence="1">
    <location>
        <begin position="186"/>
        <end position="217"/>
    </location>
</feature>
<dbReference type="IntAct" id="A0A1D6KF46">
    <property type="interactions" value="6"/>
</dbReference>
<name>A0A1D6KF46_MAIZE</name>
<gene>
    <name evidence="2" type="ORF">ZEAMMB73_Zm00001d030936</name>
</gene>
<dbReference type="AlphaFoldDB" id="A0A1D6KF46"/>
<proteinExistence type="predicted"/>
<feature type="compositionally biased region" description="Polar residues" evidence="1">
    <location>
        <begin position="199"/>
        <end position="210"/>
    </location>
</feature>